<keyword evidence="2" id="KW-1185">Reference proteome</keyword>
<accession>A0A4C1ZN29</accession>
<dbReference type="AlphaFoldDB" id="A0A4C1ZN29"/>
<dbReference type="EMBL" id="BGZK01001937">
    <property type="protein sequence ID" value="GBP88484.1"/>
    <property type="molecule type" value="Genomic_DNA"/>
</dbReference>
<reference evidence="1 2" key="1">
    <citation type="journal article" date="2019" name="Commun. Biol.">
        <title>The bagworm genome reveals a unique fibroin gene that provides high tensile strength.</title>
        <authorList>
            <person name="Kono N."/>
            <person name="Nakamura H."/>
            <person name="Ohtoshi R."/>
            <person name="Tomita M."/>
            <person name="Numata K."/>
            <person name="Arakawa K."/>
        </authorList>
    </citation>
    <scope>NUCLEOTIDE SEQUENCE [LARGE SCALE GENOMIC DNA]</scope>
</reference>
<evidence type="ECO:0000313" key="1">
    <source>
        <dbReference type="EMBL" id="GBP88484.1"/>
    </source>
</evidence>
<sequence length="135" mass="14737">MQHWSSKLTAKHSAFSEPLTARELSGFLKGGVGRHPSDFRALVSFQKIQCEGVMSSMRLLHSSSMTDALNRLQFIDGASACTYELYTLHTRGRGDAFQKFSVGAPYALGTPIRGRTIQTAPALGLLLVSPSRHTI</sequence>
<gene>
    <name evidence="1" type="ORF">EVAR_64917_1</name>
</gene>
<organism evidence="1 2">
    <name type="scientific">Eumeta variegata</name>
    <name type="common">Bagworm moth</name>
    <name type="synonym">Eumeta japonica</name>
    <dbReference type="NCBI Taxonomy" id="151549"/>
    <lineage>
        <taxon>Eukaryota</taxon>
        <taxon>Metazoa</taxon>
        <taxon>Ecdysozoa</taxon>
        <taxon>Arthropoda</taxon>
        <taxon>Hexapoda</taxon>
        <taxon>Insecta</taxon>
        <taxon>Pterygota</taxon>
        <taxon>Neoptera</taxon>
        <taxon>Endopterygota</taxon>
        <taxon>Lepidoptera</taxon>
        <taxon>Glossata</taxon>
        <taxon>Ditrysia</taxon>
        <taxon>Tineoidea</taxon>
        <taxon>Psychidae</taxon>
        <taxon>Oiketicinae</taxon>
        <taxon>Eumeta</taxon>
    </lineage>
</organism>
<protein>
    <submittedName>
        <fullName evidence="1">Uncharacterized protein</fullName>
    </submittedName>
</protein>
<name>A0A4C1ZN29_EUMVA</name>
<comment type="caution">
    <text evidence="1">The sequence shown here is derived from an EMBL/GenBank/DDBJ whole genome shotgun (WGS) entry which is preliminary data.</text>
</comment>
<evidence type="ECO:0000313" key="2">
    <source>
        <dbReference type="Proteomes" id="UP000299102"/>
    </source>
</evidence>
<dbReference type="Proteomes" id="UP000299102">
    <property type="component" value="Unassembled WGS sequence"/>
</dbReference>
<proteinExistence type="predicted"/>